<dbReference type="AlphaFoldDB" id="A0A6N8FRQ7"/>
<dbReference type="SUPFAM" id="SSF52266">
    <property type="entry name" value="SGNH hydrolase"/>
    <property type="match status" value="1"/>
</dbReference>
<dbReference type="EMBL" id="NAPY01000001">
    <property type="protein sequence ID" value="MUL35015.1"/>
    <property type="molecule type" value="Genomic_DNA"/>
</dbReference>
<dbReference type="OrthoDB" id="5196031at2"/>
<dbReference type="RefSeq" id="WP_105218439.1">
    <property type="nucleotide sequence ID" value="NZ_CAWNSU010000115.1"/>
</dbReference>
<organism evidence="2 3">
    <name type="scientific">Gloeocapsopsis dulcis AAB1 = 1H9</name>
    <dbReference type="NCBI Taxonomy" id="1433147"/>
    <lineage>
        <taxon>Bacteria</taxon>
        <taxon>Bacillati</taxon>
        <taxon>Cyanobacteriota</taxon>
        <taxon>Cyanophyceae</taxon>
        <taxon>Oscillatoriophycideae</taxon>
        <taxon>Chroococcales</taxon>
        <taxon>Chroococcaceae</taxon>
        <taxon>Gloeocapsopsis</taxon>
        <taxon>Gloeocapsopsis dulcis</taxon>
    </lineage>
</organism>
<feature type="domain" description="SGNH hydrolase-type esterase" evidence="1">
    <location>
        <begin position="6"/>
        <end position="178"/>
    </location>
</feature>
<dbReference type="InterPro" id="IPR036514">
    <property type="entry name" value="SGNH_hydro_sf"/>
</dbReference>
<accession>A0A6N8FRQ7</accession>
<dbReference type="Gene3D" id="3.40.50.1110">
    <property type="entry name" value="SGNH hydrolase"/>
    <property type="match status" value="1"/>
</dbReference>
<reference evidence="2 3" key="1">
    <citation type="journal article" date="2019" name="Front. Microbiol.">
        <title>Genomic Features for Desiccation Tolerance and Sugar Biosynthesis in the Extremophile Gloeocapsopsis sp. UTEX B3054.</title>
        <authorList>
            <person name="Urrejola C."/>
            <person name="Alcorta J."/>
            <person name="Salas L."/>
            <person name="Vasquez M."/>
            <person name="Polz M.F."/>
            <person name="Vicuna R."/>
            <person name="Diez B."/>
        </authorList>
    </citation>
    <scope>NUCLEOTIDE SEQUENCE [LARGE SCALE GENOMIC DNA]</scope>
    <source>
        <strain evidence="2 3">1H9</strain>
    </source>
</reference>
<name>A0A6N8FRQ7_9CHRO</name>
<dbReference type="InterPro" id="IPR013830">
    <property type="entry name" value="SGNH_hydro"/>
</dbReference>
<evidence type="ECO:0000259" key="1">
    <source>
        <dbReference type="Pfam" id="PF13472"/>
    </source>
</evidence>
<proteinExistence type="predicted"/>
<evidence type="ECO:0000313" key="3">
    <source>
        <dbReference type="Proteomes" id="UP000441797"/>
    </source>
</evidence>
<dbReference type="Pfam" id="PF13472">
    <property type="entry name" value="Lipase_GDSL_2"/>
    <property type="match status" value="1"/>
</dbReference>
<keyword evidence="3" id="KW-1185">Reference proteome</keyword>
<dbReference type="Proteomes" id="UP000441797">
    <property type="component" value="Unassembled WGS sequence"/>
</dbReference>
<sequence length="195" mass="21935">MTRICFFGESFVNGTGDPECLGWAGRICAAACKQGYDITYYNLGVRRQTSTQLKNHWLEEASYRLSSEFDSRIVFSFGVNDTTLENGKTRVDFSTSIENLSHILNTAKQMFPVLMVGPPPTPDREQNNRIACLSAQYADVCQKIDIAYLDTFTKLQSSAIWLREAAANDGYHPSAGGYTELAKIVQNWSSWLSWF</sequence>
<comment type="caution">
    <text evidence="2">The sequence shown here is derived from an EMBL/GenBank/DDBJ whole genome shotgun (WGS) entry which is preliminary data.</text>
</comment>
<gene>
    <name evidence="2" type="ORF">BWI75_01200</name>
</gene>
<evidence type="ECO:0000313" key="2">
    <source>
        <dbReference type="EMBL" id="MUL35015.1"/>
    </source>
</evidence>
<protein>
    <submittedName>
        <fullName evidence="2">Lipase</fullName>
    </submittedName>
</protein>